<evidence type="ECO:0000313" key="2">
    <source>
        <dbReference type="EMBL" id="CAH1243132.1"/>
    </source>
</evidence>
<gene>
    <name evidence="2" type="primary">Hypp7052</name>
    <name evidence="2" type="ORF">BLAG_LOCUS6232</name>
</gene>
<dbReference type="Proteomes" id="UP000838412">
    <property type="component" value="Chromosome 13"/>
</dbReference>
<dbReference type="Pfam" id="PF05347">
    <property type="entry name" value="Complex1_LYR"/>
    <property type="match status" value="1"/>
</dbReference>
<dbReference type="OrthoDB" id="277888at2759"/>
<dbReference type="InterPro" id="IPR008011">
    <property type="entry name" value="Complex1_LYR_dom"/>
</dbReference>
<evidence type="ECO:0000313" key="3">
    <source>
        <dbReference type="Proteomes" id="UP000838412"/>
    </source>
</evidence>
<dbReference type="InterPro" id="IPR045300">
    <property type="entry name" value="Complex1_LYR_MIEF1-MP"/>
</dbReference>
<dbReference type="EMBL" id="OV696698">
    <property type="protein sequence ID" value="CAH1243132.1"/>
    <property type="molecule type" value="Genomic_DNA"/>
</dbReference>
<evidence type="ECO:0000259" key="1">
    <source>
        <dbReference type="Pfam" id="PF05347"/>
    </source>
</evidence>
<feature type="domain" description="Complex 1 LYR protein" evidence="1">
    <location>
        <begin position="11"/>
        <end position="66"/>
    </location>
</feature>
<name>A0A8J9YWR8_BRALA</name>
<keyword evidence="3" id="KW-1185">Reference proteome</keyword>
<dbReference type="AlphaFoldDB" id="A0A8J9YWR8"/>
<sequence length="73" mass="8904">MDPTMPWSRSAVLSLYKKLLRQGRYLQYTDQDFYRARIQHEFRKHKHVDDPEQREFHLKKGHKFLETKLGGLC</sequence>
<dbReference type="CDD" id="cd20272">
    <property type="entry name" value="Complex1_LYR_MIEF1-MP"/>
    <property type="match status" value="1"/>
</dbReference>
<organism evidence="2 3">
    <name type="scientific">Branchiostoma lanceolatum</name>
    <name type="common">Common lancelet</name>
    <name type="synonym">Amphioxus lanceolatum</name>
    <dbReference type="NCBI Taxonomy" id="7740"/>
    <lineage>
        <taxon>Eukaryota</taxon>
        <taxon>Metazoa</taxon>
        <taxon>Chordata</taxon>
        <taxon>Cephalochordata</taxon>
        <taxon>Leptocardii</taxon>
        <taxon>Amphioxiformes</taxon>
        <taxon>Branchiostomatidae</taxon>
        <taxon>Branchiostoma</taxon>
    </lineage>
</organism>
<protein>
    <submittedName>
        <fullName evidence="2">Hypp7052 protein</fullName>
    </submittedName>
</protein>
<proteinExistence type="predicted"/>
<reference evidence="2" key="1">
    <citation type="submission" date="2022-01" db="EMBL/GenBank/DDBJ databases">
        <authorList>
            <person name="Braso-Vives M."/>
        </authorList>
    </citation>
    <scope>NUCLEOTIDE SEQUENCE</scope>
</reference>
<accession>A0A8J9YWR8</accession>